<dbReference type="AlphaFoldDB" id="A0ABD1UPW9"/>
<feature type="repeat" description="PPR" evidence="3">
    <location>
        <begin position="132"/>
        <end position="166"/>
    </location>
</feature>
<sequence length="965" mass="109821">MLCLKVALQSLEEFLKATLAGQLLSFMARPCSPGGIFDSWPEMVTKRNPRSEYYQLISRGLLSSAQKLIQRLISKSSVSEAIMAVDFALIRGMELDLVSYGCFIRKLVTSGEVQMAEALYIDCIVGKGVKPDCSLLNSMVICYFKLGRIDEGKSYFDRLIELKYTPCVLGRAMLLVDRLCFMGYLDEALHVFDVMMDRGVPPTVHLCKLLIFEFCKRGWVEVAESLSLEMESYGLSMDKVMYTYLIYGYCKSRKMKMAMRLFMRMLKVGCEPDNYTYNTLIHGFVHLGLFDKAWVLHNKMVNCGLKPNIVTYQIMISKYCKDQKVDCALMLLNNMLQCNIAPNVQCYTVLISALCKEQRFEEVDSLYLQMMDSGIIPDHVLFFTLAKNHPKGDEVHVALTVLQAIATKAYKIELSGISSYMEHKPTNDVMLQIECLLEEISRSPACLADTAFSIYMIALCMGGDLDPALLCMDKMARLGLLPLLSAYNSLIKCFFQEGLGEDAKSVLEIMQDQGLVPNYTTLSILVNEFCKQGDLPSTLDILNQIEERGVKPNVAIYNSILDCLGRQKRIFEAQKVFWRMLEFGVDPDETIFVMMINAYSKNGWANEARKLFKNMLEYDLRPNSHAYTALITGLVKKNMTEKGCLYLDRMLEEGLKPNVVLYTSLMNQFLRKREFEFAFRLVDLMEKSEIEGDLVTYIALVSGVSRNIRRVEGKWYLSHAKSKKAKELMFDLLNQSTILPKESSLKILISSQEEMKFVALRLIQKIKNVPFMPNLYLYNGIISGLCWAGRMHEAYDHLNRMQREGVQPNQVTFTILIDGHIQFGETDLAVGLFNKMNASGFDPDQLLYNTLIRGLFKARRLLDALSLSHTMQKRGRMIKIGFSELIASVLLCGNTDELCNEISAEQNLMVLERGSTDGEASKWNHNLGIHIQGRYHGGCSFPCQHRRIYMHLLTNKCKADLLQKV</sequence>
<feature type="repeat" description="PPR" evidence="3">
    <location>
        <begin position="518"/>
        <end position="552"/>
    </location>
</feature>
<dbReference type="Proteomes" id="UP001604336">
    <property type="component" value="Unassembled WGS sequence"/>
</dbReference>
<keyword evidence="2" id="KW-0677">Repeat</keyword>
<feature type="repeat" description="PPR" evidence="3">
    <location>
        <begin position="623"/>
        <end position="657"/>
    </location>
</feature>
<dbReference type="PANTHER" id="PTHR47939:SF13">
    <property type="entry name" value="OS03G0201400 PROTEIN"/>
    <property type="match status" value="1"/>
</dbReference>
<dbReference type="NCBIfam" id="TIGR00756">
    <property type="entry name" value="PPR"/>
    <property type="match status" value="14"/>
</dbReference>
<keyword evidence="5" id="KW-1185">Reference proteome</keyword>
<feature type="repeat" description="PPR" evidence="3">
    <location>
        <begin position="483"/>
        <end position="517"/>
    </location>
</feature>
<evidence type="ECO:0000256" key="1">
    <source>
        <dbReference type="ARBA" id="ARBA00007626"/>
    </source>
</evidence>
<feature type="repeat" description="PPR" evidence="3">
    <location>
        <begin position="308"/>
        <end position="342"/>
    </location>
</feature>
<feature type="repeat" description="PPR" evidence="3">
    <location>
        <begin position="588"/>
        <end position="622"/>
    </location>
</feature>
<evidence type="ECO:0000256" key="2">
    <source>
        <dbReference type="ARBA" id="ARBA00022737"/>
    </source>
</evidence>
<feature type="repeat" description="PPR" evidence="3">
    <location>
        <begin position="553"/>
        <end position="587"/>
    </location>
</feature>
<evidence type="ECO:0000313" key="5">
    <source>
        <dbReference type="Proteomes" id="UP001604336"/>
    </source>
</evidence>
<organism evidence="4 5">
    <name type="scientific">Abeliophyllum distichum</name>
    <dbReference type="NCBI Taxonomy" id="126358"/>
    <lineage>
        <taxon>Eukaryota</taxon>
        <taxon>Viridiplantae</taxon>
        <taxon>Streptophyta</taxon>
        <taxon>Embryophyta</taxon>
        <taxon>Tracheophyta</taxon>
        <taxon>Spermatophyta</taxon>
        <taxon>Magnoliopsida</taxon>
        <taxon>eudicotyledons</taxon>
        <taxon>Gunneridae</taxon>
        <taxon>Pentapetalae</taxon>
        <taxon>asterids</taxon>
        <taxon>lamiids</taxon>
        <taxon>Lamiales</taxon>
        <taxon>Oleaceae</taxon>
        <taxon>Forsythieae</taxon>
        <taxon>Abeliophyllum</taxon>
    </lineage>
</organism>
<feature type="repeat" description="PPR" evidence="3">
    <location>
        <begin position="774"/>
        <end position="808"/>
    </location>
</feature>
<dbReference type="EMBL" id="JBFOLK010000003">
    <property type="protein sequence ID" value="KAL2527071.1"/>
    <property type="molecule type" value="Genomic_DNA"/>
</dbReference>
<accession>A0ABD1UPW9</accession>
<dbReference type="Gene3D" id="1.25.40.10">
    <property type="entry name" value="Tetratricopeptide repeat domain"/>
    <property type="match status" value="6"/>
</dbReference>
<dbReference type="PROSITE" id="PS51375">
    <property type="entry name" value="PPR"/>
    <property type="match status" value="15"/>
</dbReference>
<feature type="repeat" description="PPR" evidence="3">
    <location>
        <begin position="844"/>
        <end position="878"/>
    </location>
</feature>
<comment type="similarity">
    <text evidence="1">Belongs to the PPR family. P subfamily.</text>
</comment>
<feature type="repeat" description="PPR" evidence="3">
    <location>
        <begin position="809"/>
        <end position="843"/>
    </location>
</feature>
<gene>
    <name evidence="4" type="ORF">Adt_12125</name>
</gene>
<dbReference type="InterPro" id="IPR011990">
    <property type="entry name" value="TPR-like_helical_dom_sf"/>
</dbReference>
<dbReference type="Pfam" id="PF13041">
    <property type="entry name" value="PPR_2"/>
    <property type="match status" value="6"/>
</dbReference>
<name>A0ABD1UPW9_9LAMI</name>
<protein>
    <submittedName>
        <fullName evidence="4">Pentatricopeptide repeat-containing protein</fullName>
    </submittedName>
</protein>
<feature type="repeat" description="PPR" evidence="3">
    <location>
        <begin position="96"/>
        <end position="131"/>
    </location>
</feature>
<feature type="repeat" description="PPR" evidence="3">
    <location>
        <begin position="273"/>
        <end position="307"/>
    </location>
</feature>
<dbReference type="InterPro" id="IPR002885">
    <property type="entry name" value="PPR_rpt"/>
</dbReference>
<dbReference type="InterPro" id="IPR050667">
    <property type="entry name" value="PPR-containing_protein"/>
</dbReference>
<dbReference type="SUPFAM" id="SSF48452">
    <property type="entry name" value="TPR-like"/>
    <property type="match status" value="1"/>
</dbReference>
<feature type="repeat" description="PPR" evidence="3">
    <location>
        <begin position="343"/>
        <end position="377"/>
    </location>
</feature>
<dbReference type="Pfam" id="PF01535">
    <property type="entry name" value="PPR"/>
    <property type="match status" value="4"/>
</dbReference>
<evidence type="ECO:0000256" key="3">
    <source>
        <dbReference type="PROSITE-ProRule" id="PRU00708"/>
    </source>
</evidence>
<reference evidence="5" key="1">
    <citation type="submission" date="2024-07" db="EMBL/GenBank/DDBJ databases">
        <title>Two chromosome-level genome assemblies of Korean endemic species Abeliophyllum distichum and Forsythia ovata (Oleaceae).</title>
        <authorList>
            <person name="Jang H."/>
        </authorList>
    </citation>
    <scope>NUCLEOTIDE SEQUENCE [LARGE SCALE GENOMIC DNA]</scope>
</reference>
<dbReference type="PANTHER" id="PTHR47939">
    <property type="entry name" value="MEMBRANE-ASSOCIATED SALT-INDUCIBLE PROTEIN-LIKE"/>
    <property type="match status" value="1"/>
</dbReference>
<feature type="repeat" description="PPR" evidence="3">
    <location>
        <begin position="658"/>
        <end position="692"/>
    </location>
</feature>
<evidence type="ECO:0000313" key="4">
    <source>
        <dbReference type="EMBL" id="KAL2527071.1"/>
    </source>
</evidence>
<feature type="repeat" description="PPR" evidence="3">
    <location>
        <begin position="238"/>
        <end position="272"/>
    </location>
</feature>
<proteinExistence type="inferred from homology"/>
<comment type="caution">
    <text evidence="4">The sequence shown here is derived from an EMBL/GenBank/DDBJ whole genome shotgun (WGS) entry which is preliminary data.</text>
</comment>